<dbReference type="GO" id="GO:0030003">
    <property type="term" value="P:intracellular monoatomic cation homeostasis"/>
    <property type="evidence" value="ECO:0007669"/>
    <property type="project" value="TreeGrafter"/>
</dbReference>
<feature type="region of interest" description="Disordered" evidence="11">
    <location>
        <begin position="1"/>
        <end position="67"/>
    </location>
</feature>
<feature type="binding site" evidence="9">
    <location>
        <position position="184"/>
    </location>
    <ligand>
        <name>ATP</name>
        <dbReference type="ChEBI" id="CHEBI:30616"/>
    </ligand>
</feature>
<keyword evidence="4 9" id="KW-0547">Nucleotide-binding</keyword>
<evidence type="ECO:0000256" key="2">
    <source>
        <dbReference type="ARBA" id="ARBA00022527"/>
    </source>
</evidence>
<sequence>MGFFQTILNSHSKAVGNPKKVSETQSSCPLEKPASLDRAQSRQPQPPSAQAPQPNHRQQKEVPTVRSTPDARFQILADGSHVHHLSWSAHSRFASSLNGLVDGLFNRDSSRPFKLPLWGGEKISPDALQEERAAVDATLRRTTSDTSLTQKWGICHEVIGKGAFGKIKIAHKTDGMHERLYAVKEFRKRSSESSNGYVKRLTSEFCISSTLSHPNVVRSLDLLPLNETSSIYCQVMEYCDGGDLFNLIFETSDGLQPAEANCFFKQLMRGVDYLHSMGIAHRDLKPENLLLNRNGCLKITDFGSADCFQAMWKDDAMHFSKGLAGSEPYIAPEEFVQQEYDPRKVDVWSCAVIYMAMKTGCLMWRVAVAGEDDDYDKYIMFRQLLDEERQKARMRAKQQESGGQLDREQVLRARESIRKRAKESGCDVLEGLEFGAKKLIYRMLDPNPTKRILTTEVLHNEWFMRLDCCQADASASSLSSSTSLSSTS</sequence>
<dbReference type="InterPro" id="IPR000719">
    <property type="entry name" value="Prot_kinase_dom"/>
</dbReference>
<dbReference type="PROSITE" id="PS00107">
    <property type="entry name" value="PROTEIN_KINASE_ATP"/>
    <property type="match status" value="1"/>
</dbReference>
<dbReference type="OrthoDB" id="6513151at2759"/>
<dbReference type="SMART" id="SM00220">
    <property type="entry name" value="S_TKc"/>
    <property type="match status" value="1"/>
</dbReference>
<evidence type="ECO:0000313" key="14">
    <source>
        <dbReference type="Proteomes" id="UP000242180"/>
    </source>
</evidence>
<evidence type="ECO:0000256" key="9">
    <source>
        <dbReference type="PROSITE-ProRule" id="PRU10141"/>
    </source>
</evidence>
<dbReference type="Proteomes" id="UP000242180">
    <property type="component" value="Unassembled WGS sequence"/>
</dbReference>
<evidence type="ECO:0000256" key="4">
    <source>
        <dbReference type="ARBA" id="ARBA00022741"/>
    </source>
</evidence>
<evidence type="ECO:0000256" key="3">
    <source>
        <dbReference type="ARBA" id="ARBA00022679"/>
    </source>
</evidence>
<dbReference type="InterPro" id="IPR017441">
    <property type="entry name" value="Protein_kinase_ATP_BS"/>
</dbReference>
<evidence type="ECO:0000256" key="1">
    <source>
        <dbReference type="ARBA" id="ARBA00012513"/>
    </source>
</evidence>
<keyword evidence="5 13" id="KW-0418">Kinase</keyword>
<dbReference type="EMBL" id="MCGN01000008">
    <property type="protein sequence ID" value="ORY94085.1"/>
    <property type="molecule type" value="Genomic_DNA"/>
</dbReference>
<dbReference type="GO" id="GO:0005524">
    <property type="term" value="F:ATP binding"/>
    <property type="evidence" value="ECO:0007669"/>
    <property type="project" value="UniProtKB-UniRule"/>
</dbReference>
<keyword evidence="6 9" id="KW-0067">ATP-binding</keyword>
<dbReference type="PANTHER" id="PTHR24343:SF558">
    <property type="entry name" value="PROTEIN KINASE DOMAIN-CONTAINING PROTEIN"/>
    <property type="match status" value="1"/>
</dbReference>
<comment type="caution">
    <text evidence="13">The sequence shown here is derived from an EMBL/GenBank/DDBJ whole genome shotgun (WGS) entry which is preliminary data.</text>
</comment>
<dbReference type="PANTHER" id="PTHR24343">
    <property type="entry name" value="SERINE/THREONINE KINASE"/>
    <property type="match status" value="1"/>
</dbReference>
<evidence type="ECO:0000256" key="11">
    <source>
        <dbReference type="SAM" id="MobiDB-lite"/>
    </source>
</evidence>
<organism evidence="13 14">
    <name type="scientific">Syncephalastrum racemosum</name>
    <name type="common">Filamentous fungus</name>
    <dbReference type="NCBI Taxonomy" id="13706"/>
    <lineage>
        <taxon>Eukaryota</taxon>
        <taxon>Fungi</taxon>
        <taxon>Fungi incertae sedis</taxon>
        <taxon>Mucoromycota</taxon>
        <taxon>Mucoromycotina</taxon>
        <taxon>Mucoromycetes</taxon>
        <taxon>Mucorales</taxon>
        <taxon>Syncephalastraceae</taxon>
        <taxon>Syncephalastrum</taxon>
    </lineage>
</organism>
<dbReference type="GO" id="GO:0004674">
    <property type="term" value="F:protein serine/threonine kinase activity"/>
    <property type="evidence" value="ECO:0007669"/>
    <property type="project" value="UniProtKB-KW"/>
</dbReference>
<evidence type="ECO:0000313" key="13">
    <source>
        <dbReference type="EMBL" id="ORY94085.1"/>
    </source>
</evidence>
<dbReference type="InterPro" id="IPR011009">
    <property type="entry name" value="Kinase-like_dom_sf"/>
</dbReference>
<protein>
    <recommendedName>
        <fullName evidence="1">non-specific serine/threonine protein kinase</fullName>
        <ecNumber evidence="1">2.7.11.1</ecNumber>
    </recommendedName>
</protein>
<proteinExistence type="inferred from homology"/>
<dbReference type="AlphaFoldDB" id="A0A1X2H6I2"/>
<dbReference type="PROSITE" id="PS00108">
    <property type="entry name" value="PROTEIN_KINASE_ST"/>
    <property type="match status" value="1"/>
</dbReference>
<comment type="catalytic activity">
    <reaction evidence="7">
        <text>L-threonyl-[protein] + ATP = O-phospho-L-threonyl-[protein] + ADP + H(+)</text>
        <dbReference type="Rhea" id="RHEA:46608"/>
        <dbReference type="Rhea" id="RHEA-COMP:11060"/>
        <dbReference type="Rhea" id="RHEA-COMP:11605"/>
        <dbReference type="ChEBI" id="CHEBI:15378"/>
        <dbReference type="ChEBI" id="CHEBI:30013"/>
        <dbReference type="ChEBI" id="CHEBI:30616"/>
        <dbReference type="ChEBI" id="CHEBI:61977"/>
        <dbReference type="ChEBI" id="CHEBI:456216"/>
        <dbReference type="EC" id="2.7.11.1"/>
    </reaction>
</comment>
<dbReference type="PROSITE" id="PS50011">
    <property type="entry name" value="PROTEIN_KINASE_DOM"/>
    <property type="match status" value="1"/>
</dbReference>
<dbReference type="CDD" id="cd13994">
    <property type="entry name" value="STKc_HAL4_like"/>
    <property type="match status" value="1"/>
</dbReference>
<comment type="catalytic activity">
    <reaction evidence="8">
        <text>L-seryl-[protein] + ATP = O-phospho-L-seryl-[protein] + ADP + H(+)</text>
        <dbReference type="Rhea" id="RHEA:17989"/>
        <dbReference type="Rhea" id="RHEA-COMP:9863"/>
        <dbReference type="Rhea" id="RHEA-COMP:11604"/>
        <dbReference type="ChEBI" id="CHEBI:15378"/>
        <dbReference type="ChEBI" id="CHEBI:29999"/>
        <dbReference type="ChEBI" id="CHEBI:30616"/>
        <dbReference type="ChEBI" id="CHEBI:83421"/>
        <dbReference type="ChEBI" id="CHEBI:456216"/>
        <dbReference type="EC" id="2.7.11.1"/>
    </reaction>
</comment>
<evidence type="ECO:0000256" key="7">
    <source>
        <dbReference type="ARBA" id="ARBA00047899"/>
    </source>
</evidence>
<evidence type="ECO:0000259" key="12">
    <source>
        <dbReference type="PROSITE" id="PS50011"/>
    </source>
</evidence>
<evidence type="ECO:0000256" key="6">
    <source>
        <dbReference type="ARBA" id="ARBA00022840"/>
    </source>
</evidence>
<dbReference type="Gene3D" id="1.10.510.10">
    <property type="entry name" value="Transferase(Phosphotransferase) domain 1"/>
    <property type="match status" value="1"/>
</dbReference>
<dbReference type="Pfam" id="PF00069">
    <property type="entry name" value="Pkinase"/>
    <property type="match status" value="1"/>
</dbReference>
<feature type="domain" description="Protein kinase" evidence="12">
    <location>
        <begin position="153"/>
        <end position="463"/>
    </location>
</feature>
<evidence type="ECO:0000256" key="5">
    <source>
        <dbReference type="ARBA" id="ARBA00022777"/>
    </source>
</evidence>
<dbReference type="GO" id="GO:0005829">
    <property type="term" value="C:cytosol"/>
    <property type="evidence" value="ECO:0007669"/>
    <property type="project" value="TreeGrafter"/>
</dbReference>
<name>A0A1X2H6I2_SYNRA</name>
<dbReference type="EC" id="2.7.11.1" evidence="1"/>
<comment type="similarity">
    <text evidence="10">Belongs to the protein kinase superfamily.</text>
</comment>
<keyword evidence="14" id="KW-1185">Reference proteome</keyword>
<dbReference type="InterPro" id="IPR008271">
    <property type="entry name" value="Ser/Thr_kinase_AS"/>
</dbReference>
<dbReference type="FunCoup" id="A0A1X2H6I2">
    <property type="interactions" value="100"/>
</dbReference>
<dbReference type="SUPFAM" id="SSF56112">
    <property type="entry name" value="Protein kinase-like (PK-like)"/>
    <property type="match status" value="1"/>
</dbReference>
<dbReference type="InParanoid" id="A0A1X2H6I2"/>
<dbReference type="STRING" id="13706.A0A1X2H6I2"/>
<evidence type="ECO:0000256" key="10">
    <source>
        <dbReference type="RuleBase" id="RU000304"/>
    </source>
</evidence>
<gene>
    <name evidence="13" type="ORF">BCR43DRAFT_495841</name>
</gene>
<dbReference type="OMA" id="ICHEVIG"/>
<keyword evidence="3" id="KW-0808">Transferase</keyword>
<keyword evidence="2 10" id="KW-0723">Serine/threonine-protein kinase</keyword>
<accession>A0A1X2H6I2</accession>
<reference evidence="13 14" key="1">
    <citation type="submission" date="2016-07" db="EMBL/GenBank/DDBJ databases">
        <title>Pervasive Adenine N6-methylation of Active Genes in Fungi.</title>
        <authorList>
            <consortium name="DOE Joint Genome Institute"/>
            <person name="Mondo S.J."/>
            <person name="Dannebaum R.O."/>
            <person name="Kuo R.C."/>
            <person name="Labutti K."/>
            <person name="Haridas S."/>
            <person name="Kuo A."/>
            <person name="Salamov A."/>
            <person name="Ahrendt S.R."/>
            <person name="Lipzen A."/>
            <person name="Sullivan W."/>
            <person name="Andreopoulos W.B."/>
            <person name="Clum A."/>
            <person name="Lindquist E."/>
            <person name="Daum C."/>
            <person name="Ramamoorthy G.K."/>
            <person name="Gryganskyi A."/>
            <person name="Culley D."/>
            <person name="Magnuson J.K."/>
            <person name="James T.Y."/>
            <person name="O'Malley M.A."/>
            <person name="Stajich J.E."/>
            <person name="Spatafora J.W."/>
            <person name="Visel A."/>
            <person name="Grigoriev I.V."/>
        </authorList>
    </citation>
    <scope>NUCLEOTIDE SEQUENCE [LARGE SCALE GENOMIC DNA]</scope>
    <source>
        <strain evidence="13 14">NRRL 2496</strain>
    </source>
</reference>
<feature type="compositionally biased region" description="Polar residues" evidence="11">
    <location>
        <begin position="1"/>
        <end position="12"/>
    </location>
</feature>
<evidence type="ECO:0000256" key="8">
    <source>
        <dbReference type="ARBA" id="ARBA00048679"/>
    </source>
</evidence>